<geneLocation type="plasmid" evidence="2 3">
    <name>pEcWSU1_A</name>
</geneLocation>
<protein>
    <submittedName>
        <fullName evidence="2">Uncharacterized protein</fullName>
    </submittedName>
</protein>
<proteinExistence type="predicted"/>
<dbReference type="AlphaFoldDB" id="G8LQA9"/>
<keyword evidence="1" id="KW-0472">Membrane</keyword>
<feature type="transmembrane region" description="Helical" evidence="1">
    <location>
        <begin position="159"/>
        <end position="179"/>
    </location>
</feature>
<evidence type="ECO:0000313" key="2">
    <source>
        <dbReference type="EMBL" id="AEW76005.1"/>
    </source>
</evidence>
<dbReference type="EMBL" id="CP002887">
    <property type="protein sequence ID" value="AEW76005.1"/>
    <property type="molecule type" value="Genomic_DNA"/>
</dbReference>
<keyword evidence="1" id="KW-1133">Transmembrane helix</keyword>
<keyword evidence="1" id="KW-0812">Transmembrane</keyword>
<dbReference type="eggNOG" id="ENOG50336AQ">
    <property type="taxonomic scope" value="Bacteria"/>
</dbReference>
<dbReference type="Proteomes" id="UP000007838">
    <property type="component" value="Plasmid pEcWSU1_A"/>
</dbReference>
<reference evidence="2 3" key="1">
    <citation type="journal article" date="2011" name="Stand. Genomic Sci.">
        <title>Complete genome of the onion pathogen Enterobacter cloacae EcWSU1.</title>
        <authorList>
            <person name="Humann J.L."/>
            <person name="Wildung M."/>
            <person name="Cheng C.H."/>
            <person name="Lee T."/>
            <person name="Stewart J.E."/>
            <person name="Drew J.C."/>
            <person name="Triplett E.W."/>
            <person name="Main D."/>
            <person name="Schroeder B.K."/>
        </authorList>
    </citation>
    <scope>NUCLEOTIDE SEQUENCE [LARGE SCALE GENOMIC DNA]</scope>
    <source>
        <strain evidence="2 3">EcWSU1</strain>
        <plasmid evidence="2 3">pEcWSU1_A</plasmid>
    </source>
</reference>
<accession>G8LQA9</accession>
<keyword evidence="2" id="KW-0614">Plasmid</keyword>
<evidence type="ECO:0000256" key="1">
    <source>
        <dbReference type="SAM" id="Phobius"/>
    </source>
</evidence>
<sequence length="180" mass="20710">MGVFPILFRDYCPYLLRINMIFARQSNEPAHNEPSFVRDFHYLTALIQHLGAHERWNSRTPRNIADSLGMDMQEVERVLASYPAFFRRSSNLSSQGEPLYMIHLRYARRRKNNETDARESPPVSAAEMGIMLDLVTKMIAVEEQNKRLSFEIKTNNLKIWSALGLAFLSSATAIVTAFLK</sequence>
<name>G8LQA9_9ENTR</name>
<dbReference type="HOGENOM" id="CLU_1641126_0_0_6"/>
<evidence type="ECO:0000313" key="3">
    <source>
        <dbReference type="Proteomes" id="UP000007838"/>
    </source>
</evidence>
<dbReference type="KEGG" id="eec:EcWSU1_A031"/>
<organism evidence="2 3">
    <name type="scientific">Enterobacter ludwigii</name>
    <dbReference type="NCBI Taxonomy" id="299767"/>
    <lineage>
        <taxon>Bacteria</taxon>
        <taxon>Pseudomonadati</taxon>
        <taxon>Pseudomonadota</taxon>
        <taxon>Gammaproteobacteria</taxon>
        <taxon>Enterobacterales</taxon>
        <taxon>Enterobacteriaceae</taxon>
        <taxon>Enterobacter</taxon>
        <taxon>Enterobacter cloacae complex</taxon>
    </lineage>
</organism>
<gene>
    <name evidence="2" type="ORF">EcWSU1_A031</name>
</gene>